<dbReference type="EMBL" id="UINC01115529">
    <property type="protein sequence ID" value="SVC86624.1"/>
    <property type="molecule type" value="Genomic_DNA"/>
</dbReference>
<evidence type="ECO:0000313" key="3">
    <source>
        <dbReference type="EMBL" id="SVC86624.1"/>
    </source>
</evidence>
<dbReference type="SUPFAM" id="SSF52096">
    <property type="entry name" value="ClpP/crotonase"/>
    <property type="match status" value="1"/>
</dbReference>
<dbReference type="AlphaFoldDB" id="A0A382QMA3"/>
<dbReference type="FunFam" id="1.10.12.10:FF:000001">
    <property type="entry name" value="Probable enoyl-CoA hydratase, mitochondrial"/>
    <property type="match status" value="1"/>
</dbReference>
<evidence type="ECO:0000256" key="2">
    <source>
        <dbReference type="ARBA" id="ARBA00023239"/>
    </source>
</evidence>
<dbReference type="Pfam" id="PF00378">
    <property type="entry name" value="ECH_1"/>
    <property type="match status" value="1"/>
</dbReference>
<dbReference type="InterPro" id="IPR029045">
    <property type="entry name" value="ClpP/crotonase-like_dom_sf"/>
</dbReference>
<proteinExistence type="inferred from homology"/>
<evidence type="ECO:0008006" key="4">
    <source>
        <dbReference type="Google" id="ProtNLM"/>
    </source>
</evidence>
<dbReference type="CDD" id="cd06558">
    <property type="entry name" value="crotonase-like"/>
    <property type="match status" value="1"/>
</dbReference>
<organism evidence="3">
    <name type="scientific">marine metagenome</name>
    <dbReference type="NCBI Taxonomy" id="408172"/>
    <lineage>
        <taxon>unclassified sequences</taxon>
        <taxon>metagenomes</taxon>
        <taxon>ecological metagenomes</taxon>
    </lineage>
</organism>
<dbReference type="Gene3D" id="1.10.12.10">
    <property type="entry name" value="Lyase 2-enoyl-coa Hydratase, Chain A, domain 2"/>
    <property type="match status" value="1"/>
</dbReference>
<keyword evidence="2" id="KW-0456">Lyase</keyword>
<dbReference type="Gene3D" id="3.90.226.10">
    <property type="entry name" value="2-enoyl-CoA Hydratase, Chain A, domain 1"/>
    <property type="match status" value="1"/>
</dbReference>
<name>A0A382QMA3_9ZZZZ</name>
<dbReference type="InterPro" id="IPR001753">
    <property type="entry name" value="Enoyl-CoA_hydra/iso"/>
</dbReference>
<dbReference type="PANTHER" id="PTHR11941">
    <property type="entry name" value="ENOYL-COA HYDRATASE-RELATED"/>
    <property type="match status" value="1"/>
</dbReference>
<accession>A0A382QMA3</accession>
<comment type="similarity">
    <text evidence="1">Belongs to the enoyl-CoA hydratase/isomerase family.</text>
</comment>
<sequence>MDYETYHLELIDDHILIVMMDRPEVRNAKNTKMGLEQKEIFERLYQDTEGVRVVILTGRGDKAFCAGGDLKERKGMTDAQWRYQHAIYEQGVMVVRNCPVPVIGAINGAAYGGGCETALNVDFCYASTNARFALTEVTLGIMPGAMGTINMPNAVGERRAKEIIFTGRPFTAQEAYEWGLVNKVCEPGSLMEETLETARLIAQNAPQSIMRAKRSTAVATQVDRATGYQFELEAYNRLVGTKDRHEGVLAFNDKRKPNFTGE</sequence>
<dbReference type="GO" id="GO:0006635">
    <property type="term" value="P:fatty acid beta-oxidation"/>
    <property type="evidence" value="ECO:0007669"/>
    <property type="project" value="TreeGrafter"/>
</dbReference>
<protein>
    <recommendedName>
        <fullName evidence="4">Enoyl-CoA hydratase</fullName>
    </recommendedName>
</protein>
<evidence type="ECO:0000256" key="1">
    <source>
        <dbReference type="ARBA" id="ARBA00005254"/>
    </source>
</evidence>
<gene>
    <name evidence="3" type="ORF">METZ01_LOCUS339478</name>
</gene>
<dbReference type="GO" id="GO:0016836">
    <property type="term" value="F:hydro-lyase activity"/>
    <property type="evidence" value="ECO:0007669"/>
    <property type="project" value="UniProtKB-ARBA"/>
</dbReference>
<dbReference type="PANTHER" id="PTHR11941:SF54">
    <property type="entry name" value="ENOYL-COA HYDRATASE, MITOCHONDRIAL"/>
    <property type="match status" value="1"/>
</dbReference>
<reference evidence="3" key="1">
    <citation type="submission" date="2018-05" db="EMBL/GenBank/DDBJ databases">
        <authorList>
            <person name="Lanie J.A."/>
            <person name="Ng W.-L."/>
            <person name="Kazmierczak K.M."/>
            <person name="Andrzejewski T.M."/>
            <person name="Davidsen T.M."/>
            <person name="Wayne K.J."/>
            <person name="Tettelin H."/>
            <person name="Glass J.I."/>
            <person name="Rusch D."/>
            <person name="Podicherti R."/>
            <person name="Tsui H.-C.T."/>
            <person name="Winkler M.E."/>
        </authorList>
    </citation>
    <scope>NUCLEOTIDE SEQUENCE</scope>
</reference>
<dbReference type="FunFam" id="3.90.226.10:FF:000009">
    <property type="entry name" value="Carnitinyl-CoA dehydratase"/>
    <property type="match status" value="1"/>
</dbReference>
<dbReference type="InterPro" id="IPR014748">
    <property type="entry name" value="Enoyl-CoA_hydra_C"/>
</dbReference>